<dbReference type="InParanoid" id="C0NCC6"/>
<dbReference type="Proteomes" id="UP000001631">
    <property type="component" value="Unassembled WGS sequence"/>
</dbReference>
<comment type="similarity">
    <text evidence="1">Belongs to the aldo/keto reductase family.</text>
</comment>
<protein>
    <submittedName>
        <fullName evidence="5">NAD(P)H-dependent D-xylose reductase</fullName>
    </submittedName>
</protein>
<dbReference type="GO" id="GO:0016616">
    <property type="term" value="F:oxidoreductase activity, acting on the CH-OH group of donors, NAD or NADP as acceptor"/>
    <property type="evidence" value="ECO:0007669"/>
    <property type="project" value="UniProtKB-ARBA"/>
</dbReference>
<gene>
    <name evidence="5" type="ORF">HCBG_00772</name>
</gene>
<evidence type="ECO:0000313" key="5">
    <source>
        <dbReference type="EMBL" id="EEH11317.1"/>
    </source>
</evidence>
<dbReference type="AlphaFoldDB" id="C0NCC6"/>
<evidence type="ECO:0000256" key="2">
    <source>
        <dbReference type="ARBA" id="ARBA00022857"/>
    </source>
</evidence>
<evidence type="ECO:0000256" key="1">
    <source>
        <dbReference type="ARBA" id="ARBA00007905"/>
    </source>
</evidence>
<dbReference type="PANTHER" id="PTHR43827:SF3">
    <property type="entry name" value="NADP-DEPENDENT OXIDOREDUCTASE DOMAIN-CONTAINING PROTEIN"/>
    <property type="match status" value="1"/>
</dbReference>
<dbReference type="HOGENOM" id="CLU_1618508_0_0_1"/>
<keyword evidence="2" id="KW-0521">NADP</keyword>
<sequence length="164" mass="18081">MVGTLALTDCTVSIKTAAGYRLLDGAYGKETPASLLTRPLKDPVKIVNFARENGIAVTAYSSFANTSFLELNMQIARNVPLLLSHPIITPIARKHDRTSAQVVLRWATQRGIAIIPKSNSKTRLLGNLRVNDFGLEQNEIDGISAFNRNLRFHNPLKSRLIGLE</sequence>
<proteinExistence type="inferred from homology"/>
<dbReference type="InterPro" id="IPR020471">
    <property type="entry name" value="AKR"/>
</dbReference>
<keyword evidence="6" id="KW-1185">Reference proteome</keyword>
<accession>C0NCC6</accession>
<dbReference type="GeneID" id="69033789"/>
<dbReference type="PANTHER" id="PTHR43827">
    <property type="entry name" value="2,5-DIKETO-D-GLUCONIC ACID REDUCTASE"/>
    <property type="match status" value="1"/>
</dbReference>
<dbReference type="STRING" id="447093.C0NCC6"/>
<evidence type="ECO:0000259" key="4">
    <source>
        <dbReference type="Pfam" id="PF00248"/>
    </source>
</evidence>
<feature type="domain" description="NADP-dependent oxidoreductase" evidence="4">
    <location>
        <begin position="42"/>
        <end position="147"/>
    </location>
</feature>
<dbReference type="Gene3D" id="3.20.20.100">
    <property type="entry name" value="NADP-dependent oxidoreductase domain"/>
    <property type="match status" value="1"/>
</dbReference>
<dbReference type="Pfam" id="PF00248">
    <property type="entry name" value="Aldo_ket_red"/>
    <property type="match status" value="1"/>
</dbReference>
<keyword evidence="3" id="KW-0560">Oxidoreductase</keyword>
<dbReference type="RefSeq" id="XP_045291797.1">
    <property type="nucleotide sequence ID" value="XM_045427822.1"/>
</dbReference>
<dbReference type="InterPro" id="IPR023210">
    <property type="entry name" value="NADP_OxRdtase_dom"/>
</dbReference>
<dbReference type="SUPFAM" id="SSF51430">
    <property type="entry name" value="NAD(P)-linked oxidoreductase"/>
    <property type="match status" value="1"/>
</dbReference>
<evidence type="ECO:0000313" key="6">
    <source>
        <dbReference type="Proteomes" id="UP000001631"/>
    </source>
</evidence>
<dbReference type="PRINTS" id="PR00069">
    <property type="entry name" value="ALDKETRDTASE"/>
</dbReference>
<dbReference type="EMBL" id="GG663363">
    <property type="protein sequence ID" value="EEH11317.1"/>
    <property type="molecule type" value="Genomic_DNA"/>
</dbReference>
<dbReference type="InterPro" id="IPR036812">
    <property type="entry name" value="NAD(P)_OxRdtase_dom_sf"/>
</dbReference>
<reference evidence="5" key="1">
    <citation type="submission" date="2009-02" db="EMBL/GenBank/DDBJ databases">
        <title>The Genome Sequence of Ajellomyces capsulatus strain G186AR.</title>
        <authorList>
            <consortium name="The Broad Institute Genome Sequencing Platform"/>
            <person name="Champion M."/>
            <person name="Cuomo C."/>
            <person name="Ma L.-J."/>
            <person name="Henn M.R."/>
            <person name="Sil A."/>
            <person name="Goldman B."/>
            <person name="Young S.K."/>
            <person name="Kodira C.D."/>
            <person name="Zeng Q."/>
            <person name="Koehrsen M."/>
            <person name="Alvarado L."/>
            <person name="Berlin A."/>
            <person name="Borenstein D."/>
            <person name="Chen Z."/>
            <person name="Engels R."/>
            <person name="Freedman E."/>
            <person name="Gellesch M."/>
            <person name="Goldberg J."/>
            <person name="Griggs A."/>
            <person name="Gujja S."/>
            <person name="Heiman D."/>
            <person name="Hepburn T."/>
            <person name="Howarth C."/>
            <person name="Jen D."/>
            <person name="Larson L."/>
            <person name="Lewis B."/>
            <person name="Mehta T."/>
            <person name="Park D."/>
            <person name="Pearson M."/>
            <person name="Roberts A."/>
            <person name="Saif S."/>
            <person name="Shea T."/>
            <person name="Shenoy N."/>
            <person name="Sisk P."/>
            <person name="Stolte C."/>
            <person name="Sykes S."/>
            <person name="Walk T."/>
            <person name="White J."/>
            <person name="Yandava C."/>
            <person name="Klein B."/>
            <person name="McEwen J.G."/>
            <person name="Puccia R."/>
            <person name="Goldman G.H."/>
            <person name="Felipe M.S."/>
            <person name="Nino-Vega G."/>
            <person name="San-Blas G."/>
            <person name="Taylor J."/>
            <person name="Mendoza L."/>
            <person name="Galagan J."/>
            <person name="Nusbaum C."/>
            <person name="Birren B."/>
        </authorList>
    </citation>
    <scope>NUCLEOTIDE SEQUENCE</scope>
    <source>
        <strain evidence="5">G186AR</strain>
    </source>
</reference>
<name>C0NCC6_AJECG</name>
<organism evidence="5 6">
    <name type="scientific">Ajellomyces capsulatus (strain G186AR / H82 / ATCC MYA-2454 / RMSCC 2432)</name>
    <name type="common">Darling's disease fungus</name>
    <name type="synonym">Histoplasma capsulatum</name>
    <dbReference type="NCBI Taxonomy" id="447093"/>
    <lineage>
        <taxon>Eukaryota</taxon>
        <taxon>Fungi</taxon>
        <taxon>Dikarya</taxon>
        <taxon>Ascomycota</taxon>
        <taxon>Pezizomycotina</taxon>
        <taxon>Eurotiomycetes</taxon>
        <taxon>Eurotiomycetidae</taxon>
        <taxon>Onygenales</taxon>
        <taxon>Ajellomycetaceae</taxon>
        <taxon>Histoplasma</taxon>
    </lineage>
</organism>
<evidence type="ECO:0000256" key="3">
    <source>
        <dbReference type="ARBA" id="ARBA00023002"/>
    </source>
</evidence>